<organism evidence="9 10">
    <name type="scientific">Haloferax larsenii</name>
    <dbReference type="NCBI Taxonomy" id="302484"/>
    <lineage>
        <taxon>Archaea</taxon>
        <taxon>Methanobacteriati</taxon>
        <taxon>Methanobacteriota</taxon>
        <taxon>Stenosarchaea group</taxon>
        <taxon>Halobacteria</taxon>
        <taxon>Halobacteriales</taxon>
        <taxon>Haloferacaceae</taxon>
        <taxon>Haloferax</taxon>
    </lineage>
</organism>
<comment type="catalytic activity">
    <reaction evidence="8">
        <text>NAD(+) + ATP = ADP + NADP(+) + H(+)</text>
        <dbReference type="Rhea" id="RHEA:18629"/>
        <dbReference type="ChEBI" id="CHEBI:15378"/>
        <dbReference type="ChEBI" id="CHEBI:30616"/>
        <dbReference type="ChEBI" id="CHEBI:57540"/>
        <dbReference type="ChEBI" id="CHEBI:58349"/>
        <dbReference type="ChEBI" id="CHEBI:456216"/>
        <dbReference type="EC" id="2.7.1.23"/>
    </reaction>
</comment>
<name>A0A1H7R0R7_HALLR</name>
<sequence length="296" mass="30501">MNVSRIWPGCDGGLLTGAIEPRAMNVGIVAQKGNSRAAYLAADMREALAAVDAEALVDDATAEQLGIDGLPVEEFADCDLVVSIGGDGTFLYAARGGDGVPILGVNLGEVGFLNAVSPDDAIDAVLDVVEQIRADEPAIREVPRIVARGDDWELDPAMNEVVVHGPRRGHGGGAGIEVRVDGSLYSGGHADGVLVSTPAGSTAYNLSESGPLVHPGVEGLVVTEMAASEGMPSLVVPLDATVTVTVTDTEEAVVVGDGRTRRTVEPPIEVTIEQSDSPVRLAGPTSDFFEALGKLD</sequence>
<dbReference type="HAMAP" id="MF_00361">
    <property type="entry name" value="NAD_kinase"/>
    <property type="match status" value="1"/>
</dbReference>
<evidence type="ECO:0000313" key="10">
    <source>
        <dbReference type="Proteomes" id="UP000183894"/>
    </source>
</evidence>
<keyword evidence="6 8" id="KW-0521">NADP</keyword>
<dbReference type="Gene3D" id="2.60.200.30">
    <property type="entry name" value="Probable inorganic polyphosphate/atp-NAD kinase, domain 2"/>
    <property type="match status" value="1"/>
</dbReference>
<dbReference type="PANTHER" id="PTHR20275:SF43">
    <property type="entry name" value="BIFUNCTIONAL NADP PHOSPHATASE_NAD KINASE"/>
    <property type="match status" value="1"/>
</dbReference>
<feature type="binding site" evidence="8">
    <location>
        <begin position="159"/>
        <end position="160"/>
    </location>
    <ligand>
        <name>NAD(+)</name>
        <dbReference type="ChEBI" id="CHEBI:57540"/>
    </ligand>
</feature>
<comment type="cofactor">
    <cofactor evidence="8">
        <name>a divalent metal cation</name>
        <dbReference type="ChEBI" id="CHEBI:60240"/>
    </cofactor>
</comment>
<feature type="binding site" evidence="8">
    <location>
        <position position="189"/>
    </location>
    <ligand>
        <name>NAD(+)</name>
        <dbReference type="ChEBI" id="CHEBI:57540"/>
    </ligand>
</feature>
<dbReference type="EC" id="2.7.1.23" evidence="8"/>
<comment type="similarity">
    <text evidence="8">Belongs to the NAD kinase family.</text>
</comment>
<accession>A0A1H7R0R7</accession>
<feature type="binding site" evidence="8">
    <location>
        <position position="191"/>
    </location>
    <ligand>
        <name>NAD(+)</name>
        <dbReference type="ChEBI" id="CHEBI:57540"/>
    </ligand>
</feature>
<dbReference type="GO" id="GO:0005737">
    <property type="term" value="C:cytoplasm"/>
    <property type="evidence" value="ECO:0007669"/>
    <property type="project" value="UniProtKB-SubCell"/>
</dbReference>
<proteinExistence type="inferred from homology"/>
<dbReference type="EMBL" id="FOAD01000005">
    <property type="protein sequence ID" value="SEL53524.1"/>
    <property type="molecule type" value="Genomic_DNA"/>
</dbReference>
<dbReference type="Proteomes" id="UP000183894">
    <property type="component" value="Unassembled WGS sequence"/>
</dbReference>
<dbReference type="GO" id="GO:0005524">
    <property type="term" value="F:ATP binding"/>
    <property type="evidence" value="ECO:0007669"/>
    <property type="project" value="UniProtKB-KW"/>
</dbReference>
<dbReference type="InterPro" id="IPR017437">
    <property type="entry name" value="ATP-NAD_kinase_PpnK-typ_C"/>
</dbReference>
<dbReference type="Pfam" id="PF01513">
    <property type="entry name" value="NAD_kinase"/>
    <property type="match status" value="1"/>
</dbReference>
<dbReference type="InterPro" id="IPR002504">
    <property type="entry name" value="NADK"/>
</dbReference>
<dbReference type="Gene3D" id="3.40.50.10330">
    <property type="entry name" value="Probable inorganic polyphosphate/atp-NAD kinase, domain 1"/>
    <property type="match status" value="1"/>
</dbReference>
<evidence type="ECO:0000256" key="2">
    <source>
        <dbReference type="ARBA" id="ARBA00022679"/>
    </source>
</evidence>
<gene>
    <name evidence="8" type="primary">nadK</name>
    <name evidence="9" type="ORF">SAMN04488691_105219</name>
</gene>
<dbReference type="GO" id="GO:0006741">
    <property type="term" value="P:NADP+ biosynthetic process"/>
    <property type="evidence" value="ECO:0007669"/>
    <property type="project" value="UniProtKB-UniRule"/>
</dbReference>
<dbReference type="InterPro" id="IPR017438">
    <property type="entry name" value="ATP-NAD_kinase_N"/>
</dbReference>
<dbReference type="SUPFAM" id="SSF111331">
    <property type="entry name" value="NAD kinase/diacylglycerol kinase-like"/>
    <property type="match status" value="1"/>
</dbReference>
<evidence type="ECO:0000256" key="4">
    <source>
        <dbReference type="ARBA" id="ARBA00022777"/>
    </source>
</evidence>
<reference evidence="9 10" key="1">
    <citation type="submission" date="2016-10" db="EMBL/GenBank/DDBJ databases">
        <authorList>
            <person name="de Groot N.N."/>
        </authorList>
    </citation>
    <scope>NUCLEOTIDE SEQUENCE [LARGE SCALE GENOMIC DNA]</scope>
    <source>
        <strain evidence="9 10">CDM_5</strain>
    </source>
</reference>
<evidence type="ECO:0000256" key="7">
    <source>
        <dbReference type="ARBA" id="ARBA00023027"/>
    </source>
</evidence>
<comment type="function">
    <text evidence="8">Involved in the regulation of the intracellular balance of NAD and NADP, and is a key enzyme in the biosynthesis of NADP. Catalyzes specifically the phosphorylation on 2'-hydroxyl of the adenosine moiety of NAD to yield NADP.</text>
</comment>
<dbReference type="Pfam" id="PF20143">
    <property type="entry name" value="NAD_kinase_C"/>
    <property type="match status" value="1"/>
</dbReference>
<comment type="subcellular location">
    <subcellularLocation>
        <location evidence="8">Cytoplasm</location>
    </subcellularLocation>
</comment>
<keyword evidence="4 8" id="KW-0418">Kinase</keyword>
<keyword evidence="7 8" id="KW-0520">NAD</keyword>
<keyword evidence="5 8" id="KW-0067">ATP-binding</keyword>
<feature type="binding site" evidence="8">
    <location>
        <position position="226"/>
    </location>
    <ligand>
        <name>NAD(+)</name>
        <dbReference type="ChEBI" id="CHEBI:57540"/>
    </ligand>
</feature>
<evidence type="ECO:0000256" key="8">
    <source>
        <dbReference type="HAMAP-Rule" id="MF_00361"/>
    </source>
</evidence>
<protein>
    <recommendedName>
        <fullName evidence="8">NAD kinase</fullName>
        <ecNumber evidence="8">2.7.1.23</ecNumber>
    </recommendedName>
    <alternativeName>
        <fullName evidence="8">ATP-dependent NAD kinase</fullName>
    </alternativeName>
</protein>
<evidence type="ECO:0000256" key="3">
    <source>
        <dbReference type="ARBA" id="ARBA00022741"/>
    </source>
</evidence>
<evidence type="ECO:0000313" key="9">
    <source>
        <dbReference type="EMBL" id="SEL53524.1"/>
    </source>
</evidence>
<dbReference type="GO" id="GO:0046872">
    <property type="term" value="F:metal ion binding"/>
    <property type="evidence" value="ECO:0007669"/>
    <property type="project" value="UniProtKB-UniRule"/>
</dbReference>
<dbReference type="PANTHER" id="PTHR20275">
    <property type="entry name" value="NAD KINASE"/>
    <property type="match status" value="1"/>
</dbReference>
<dbReference type="InterPro" id="IPR016064">
    <property type="entry name" value="NAD/diacylglycerol_kinase_sf"/>
</dbReference>
<keyword evidence="1 8" id="KW-0963">Cytoplasm</keyword>
<evidence type="ECO:0000256" key="6">
    <source>
        <dbReference type="ARBA" id="ARBA00022857"/>
    </source>
</evidence>
<evidence type="ECO:0000256" key="1">
    <source>
        <dbReference type="ARBA" id="ARBA00022490"/>
    </source>
</evidence>
<dbReference type="AlphaFoldDB" id="A0A1H7R0R7"/>
<feature type="binding site" evidence="8">
    <location>
        <position position="199"/>
    </location>
    <ligand>
        <name>NAD(+)</name>
        <dbReference type="ChEBI" id="CHEBI:57540"/>
    </ligand>
</feature>
<comment type="caution">
    <text evidence="8">Lacks conserved residue(s) required for the propagation of feature annotation.</text>
</comment>
<feature type="binding site" evidence="8">
    <location>
        <begin position="202"/>
        <end position="207"/>
    </location>
    <ligand>
        <name>NAD(+)</name>
        <dbReference type="ChEBI" id="CHEBI:57540"/>
    </ligand>
</feature>
<dbReference type="GO" id="GO:0019674">
    <property type="term" value="P:NAD+ metabolic process"/>
    <property type="evidence" value="ECO:0007669"/>
    <property type="project" value="InterPro"/>
</dbReference>
<keyword evidence="2 8" id="KW-0808">Transferase</keyword>
<evidence type="ECO:0000256" key="5">
    <source>
        <dbReference type="ARBA" id="ARBA00022840"/>
    </source>
</evidence>
<feature type="active site" description="Proton acceptor" evidence="8">
    <location>
        <position position="87"/>
    </location>
</feature>
<feature type="binding site" evidence="8">
    <location>
        <begin position="87"/>
        <end position="88"/>
    </location>
    <ligand>
        <name>NAD(+)</name>
        <dbReference type="ChEBI" id="CHEBI:57540"/>
    </ligand>
</feature>
<keyword evidence="3 8" id="KW-0547">Nucleotide-binding</keyword>
<dbReference type="GO" id="GO:0003951">
    <property type="term" value="F:NAD+ kinase activity"/>
    <property type="evidence" value="ECO:0007669"/>
    <property type="project" value="UniProtKB-UniRule"/>
</dbReference>